<sequence>MLFLHFFNLVMYGSLLMVLVVIGIKAYKDLQKEIAEKESPSEEGLSG</sequence>
<dbReference type="AlphaFoldDB" id="A0A1G8CUR6"/>
<dbReference type="Proteomes" id="UP000199636">
    <property type="component" value="Unassembled WGS sequence"/>
</dbReference>
<keyword evidence="1" id="KW-1133">Transmembrane helix</keyword>
<evidence type="ECO:0000313" key="2">
    <source>
        <dbReference type="EMBL" id="SDH49241.1"/>
    </source>
</evidence>
<evidence type="ECO:0000256" key="1">
    <source>
        <dbReference type="SAM" id="Phobius"/>
    </source>
</evidence>
<reference evidence="3" key="1">
    <citation type="submission" date="2016-10" db="EMBL/GenBank/DDBJ databases">
        <authorList>
            <person name="Varghese N."/>
            <person name="Submissions S."/>
        </authorList>
    </citation>
    <scope>NUCLEOTIDE SEQUENCE [LARGE SCALE GENOMIC DNA]</scope>
    <source>
        <strain evidence="3">CCM 7469</strain>
    </source>
</reference>
<gene>
    <name evidence="2" type="ORF">SAMN05216272_101780</name>
</gene>
<organism evidence="2 3">
    <name type="scientific">Pseudomonas panipatensis</name>
    <dbReference type="NCBI Taxonomy" id="428992"/>
    <lineage>
        <taxon>Bacteria</taxon>
        <taxon>Pseudomonadati</taxon>
        <taxon>Pseudomonadota</taxon>
        <taxon>Gammaproteobacteria</taxon>
        <taxon>Pseudomonadales</taxon>
        <taxon>Pseudomonadaceae</taxon>
        <taxon>Pseudomonas</taxon>
    </lineage>
</organism>
<protein>
    <submittedName>
        <fullName evidence="2">Uncharacterized protein</fullName>
    </submittedName>
</protein>
<keyword evidence="3" id="KW-1185">Reference proteome</keyword>
<proteinExistence type="predicted"/>
<keyword evidence="1" id="KW-0472">Membrane</keyword>
<evidence type="ECO:0000313" key="3">
    <source>
        <dbReference type="Proteomes" id="UP000199636"/>
    </source>
</evidence>
<dbReference type="EMBL" id="FNDS01000001">
    <property type="protein sequence ID" value="SDH49241.1"/>
    <property type="molecule type" value="Genomic_DNA"/>
</dbReference>
<name>A0A1G8CUR6_9PSED</name>
<accession>A0A1G8CUR6</accession>
<feature type="transmembrane region" description="Helical" evidence="1">
    <location>
        <begin position="6"/>
        <end position="27"/>
    </location>
</feature>
<keyword evidence="1" id="KW-0812">Transmembrane</keyword>